<feature type="region of interest" description="Disordered" evidence="1">
    <location>
        <begin position="147"/>
        <end position="182"/>
    </location>
</feature>
<comment type="caution">
    <text evidence="2">The sequence shown here is derived from an EMBL/GenBank/DDBJ whole genome shotgun (WGS) entry which is preliminary data.</text>
</comment>
<dbReference type="AlphaFoldDB" id="A0A8K0DPS3"/>
<evidence type="ECO:0000256" key="1">
    <source>
        <dbReference type="SAM" id="MobiDB-lite"/>
    </source>
</evidence>
<evidence type="ECO:0000313" key="3">
    <source>
        <dbReference type="Proteomes" id="UP000801492"/>
    </source>
</evidence>
<sequence length="182" mass="20963">MDGHETHTKSIQLIDEARENHVILMCNHFYFEEGRKWMREHPGRIITVAQVGKLRVFDDVFEVSEDADAGRKEHENMGEASENVATFGRSRSKDREDKTLFKHLCRGNSCWPVLNITRRYSTSVRLSISSFLLDSVRKTPKTKLFDDKLTNKDASTKPPLPRKIKKQIEDPESGSLDSEDDL</sequence>
<dbReference type="EMBL" id="VTPC01000808">
    <property type="protein sequence ID" value="KAF2904255.1"/>
    <property type="molecule type" value="Genomic_DNA"/>
</dbReference>
<protein>
    <submittedName>
        <fullName evidence="2">Uncharacterized protein</fullName>
    </submittedName>
</protein>
<dbReference type="OrthoDB" id="10072016at2759"/>
<keyword evidence="3" id="KW-1185">Reference proteome</keyword>
<gene>
    <name evidence="2" type="ORF">ILUMI_01920</name>
</gene>
<reference evidence="2" key="1">
    <citation type="submission" date="2019-08" db="EMBL/GenBank/DDBJ databases">
        <title>The genome of the North American firefly Photinus pyralis.</title>
        <authorList>
            <consortium name="Photinus pyralis genome working group"/>
            <person name="Fallon T.R."/>
            <person name="Sander Lower S.E."/>
            <person name="Weng J.-K."/>
        </authorList>
    </citation>
    <scope>NUCLEOTIDE SEQUENCE</scope>
    <source>
        <strain evidence="2">TRF0915ILg1</strain>
        <tissue evidence="2">Whole body</tissue>
    </source>
</reference>
<accession>A0A8K0DPS3</accession>
<dbReference type="Proteomes" id="UP000801492">
    <property type="component" value="Unassembled WGS sequence"/>
</dbReference>
<evidence type="ECO:0000313" key="2">
    <source>
        <dbReference type="EMBL" id="KAF2904255.1"/>
    </source>
</evidence>
<feature type="compositionally biased region" description="Basic and acidic residues" evidence="1">
    <location>
        <begin position="68"/>
        <end position="77"/>
    </location>
</feature>
<proteinExistence type="predicted"/>
<name>A0A8K0DPS3_IGNLU</name>
<organism evidence="2 3">
    <name type="scientific">Ignelater luminosus</name>
    <name type="common">Cucubano</name>
    <name type="synonym">Pyrophorus luminosus</name>
    <dbReference type="NCBI Taxonomy" id="2038154"/>
    <lineage>
        <taxon>Eukaryota</taxon>
        <taxon>Metazoa</taxon>
        <taxon>Ecdysozoa</taxon>
        <taxon>Arthropoda</taxon>
        <taxon>Hexapoda</taxon>
        <taxon>Insecta</taxon>
        <taxon>Pterygota</taxon>
        <taxon>Neoptera</taxon>
        <taxon>Endopterygota</taxon>
        <taxon>Coleoptera</taxon>
        <taxon>Polyphaga</taxon>
        <taxon>Elateriformia</taxon>
        <taxon>Elateroidea</taxon>
        <taxon>Elateridae</taxon>
        <taxon>Agrypninae</taxon>
        <taxon>Pyrophorini</taxon>
        <taxon>Ignelater</taxon>
    </lineage>
</organism>
<feature type="region of interest" description="Disordered" evidence="1">
    <location>
        <begin position="68"/>
        <end position="89"/>
    </location>
</feature>